<proteinExistence type="predicted"/>
<evidence type="ECO:0000313" key="2">
    <source>
        <dbReference type="Proteomes" id="UP001165289"/>
    </source>
</evidence>
<keyword evidence="2" id="KW-1185">Reference proteome</keyword>
<protein>
    <submittedName>
        <fullName evidence="1">Retrovirus-related Pol polyprotein</fullName>
    </submittedName>
</protein>
<accession>A0AAV7JDR3</accession>
<evidence type="ECO:0000313" key="1">
    <source>
        <dbReference type="EMBL" id="KAI6646876.1"/>
    </source>
</evidence>
<dbReference type="EMBL" id="JAKMXF010000351">
    <property type="protein sequence ID" value="KAI6646876.1"/>
    <property type="molecule type" value="Genomic_DNA"/>
</dbReference>
<dbReference type="Proteomes" id="UP001165289">
    <property type="component" value="Unassembled WGS sequence"/>
</dbReference>
<organism evidence="1 2">
    <name type="scientific">Oopsacas minuta</name>
    <dbReference type="NCBI Taxonomy" id="111878"/>
    <lineage>
        <taxon>Eukaryota</taxon>
        <taxon>Metazoa</taxon>
        <taxon>Porifera</taxon>
        <taxon>Hexactinellida</taxon>
        <taxon>Hexasterophora</taxon>
        <taxon>Lyssacinosida</taxon>
        <taxon>Leucopsacidae</taxon>
        <taxon>Oopsacas</taxon>
    </lineage>
</organism>
<comment type="caution">
    <text evidence="1">The sequence shown here is derived from an EMBL/GenBank/DDBJ whole genome shotgun (WGS) entry which is preliminary data.</text>
</comment>
<dbReference type="AlphaFoldDB" id="A0AAV7JDR3"/>
<name>A0AAV7JDR3_9METZ</name>
<gene>
    <name evidence="1" type="ORF">LOD99_9145</name>
</gene>
<reference evidence="1 2" key="1">
    <citation type="journal article" date="2023" name="BMC Biol.">
        <title>The compact genome of the sponge Oopsacas minuta (Hexactinellida) is lacking key metazoan core genes.</title>
        <authorList>
            <person name="Santini S."/>
            <person name="Schenkelaars Q."/>
            <person name="Jourda C."/>
            <person name="Duchesne M."/>
            <person name="Belahbib H."/>
            <person name="Rocher C."/>
            <person name="Selva M."/>
            <person name="Riesgo A."/>
            <person name="Vervoort M."/>
            <person name="Leys S.P."/>
            <person name="Kodjabachian L."/>
            <person name="Le Bivic A."/>
            <person name="Borchiellini C."/>
            <person name="Claverie J.M."/>
            <person name="Renard E."/>
        </authorList>
    </citation>
    <scope>NUCLEOTIDE SEQUENCE [LARGE SCALE GENOMIC DNA]</scope>
    <source>
        <strain evidence="1">SPO-2</strain>
    </source>
</reference>
<sequence length="172" mass="20117">MLYSNNTSVQSSIRTTPYGLIYGRESGLSIEEDKEYGFDTQTYEARLKQRLCKYRSLVADQLADASRYQKRCYDKHATRNIEFKVGENVWLNVPYKEFVRDMFDQADISDIENIVVQETENADEDHNSLELDTTIELESEGDEVHDTDPALLPRRPTRISRIPTHLKDYHLY</sequence>